<keyword evidence="1" id="KW-0472">Membrane</keyword>
<comment type="caution">
    <text evidence="2">The sequence shown here is derived from an EMBL/GenBank/DDBJ whole genome shotgun (WGS) entry which is preliminary data.</text>
</comment>
<sequence length="159" mass="18763">MKTKYTIPNYILASKNTRMLHFVVDVFFINIVFSIAYLLASFVKFNADFPLVSDWIDSFDPYKKIIYRTIICFFYYGFTEYFLARTLAKYFTKTIVVLKDGSKPNFIAILTRTTLRIMPFECLTFLKGRRLGLHDEYSGTFVVKKEKLEVSKKEFSELQ</sequence>
<reference evidence="2 3" key="1">
    <citation type="submission" date="2019-07" db="EMBL/GenBank/DDBJ databases">
        <title>Novel species of Flavobacterium.</title>
        <authorList>
            <person name="Liu Q."/>
            <person name="Xin Y.-H."/>
        </authorList>
    </citation>
    <scope>NUCLEOTIDE SEQUENCE [LARGE SCALE GENOMIC DNA]</scope>
    <source>
        <strain evidence="2 3">LB1R34</strain>
    </source>
</reference>
<dbReference type="PANTHER" id="PTHR36115:SF4">
    <property type="entry name" value="MEMBRANE PROTEIN"/>
    <property type="match status" value="1"/>
</dbReference>
<gene>
    <name evidence="2" type="ORF">FNW21_03445</name>
</gene>
<accession>A0A553EBJ5</accession>
<dbReference type="EMBL" id="VJZT01000002">
    <property type="protein sequence ID" value="TRX42325.1"/>
    <property type="molecule type" value="Genomic_DNA"/>
</dbReference>
<evidence type="ECO:0000313" key="3">
    <source>
        <dbReference type="Proteomes" id="UP000316371"/>
    </source>
</evidence>
<dbReference type="InterPro" id="IPR051791">
    <property type="entry name" value="Pra-immunoreactive"/>
</dbReference>
<dbReference type="RefSeq" id="WP_144255331.1">
    <property type="nucleotide sequence ID" value="NZ_VJZT01000002.1"/>
</dbReference>
<dbReference type="PANTHER" id="PTHR36115">
    <property type="entry name" value="PROLINE-RICH ANTIGEN HOMOLOG-RELATED"/>
    <property type="match status" value="1"/>
</dbReference>
<dbReference type="AlphaFoldDB" id="A0A553EBJ5"/>
<keyword evidence="3" id="KW-1185">Reference proteome</keyword>
<feature type="transmembrane region" description="Helical" evidence="1">
    <location>
        <begin position="20"/>
        <end position="45"/>
    </location>
</feature>
<evidence type="ECO:0000313" key="2">
    <source>
        <dbReference type="EMBL" id="TRX42325.1"/>
    </source>
</evidence>
<name>A0A553EBJ5_9FLAO</name>
<evidence type="ECO:0000256" key="1">
    <source>
        <dbReference type="SAM" id="Phobius"/>
    </source>
</evidence>
<protein>
    <submittedName>
        <fullName evidence="2">RDD family protein</fullName>
    </submittedName>
</protein>
<proteinExistence type="predicted"/>
<dbReference type="Proteomes" id="UP000316371">
    <property type="component" value="Unassembled WGS sequence"/>
</dbReference>
<dbReference type="OrthoDB" id="762068at2"/>
<keyword evidence="1" id="KW-1133">Transmembrane helix</keyword>
<feature type="transmembrane region" description="Helical" evidence="1">
    <location>
        <begin position="65"/>
        <end position="83"/>
    </location>
</feature>
<keyword evidence="1" id="KW-0812">Transmembrane</keyword>
<organism evidence="2 3">
    <name type="scientific">Flavobacterium restrictum</name>
    <dbReference type="NCBI Taxonomy" id="2594428"/>
    <lineage>
        <taxon>Bacteria</taxon>
        <taxon>Pseudomonadati</taxon>
        <taxon>Bacteroidota</taxon>
        <taxon>Flavobacteriia</taxon>
        <taxon>Flavobacteriales</taxon>
        <taxon>Flavobacteriaceae</taxon>
        <taxon>Flavobacterium</taxon>
    </lineage>
</organism>